<keyword evidence="4 7" id="KW-1133">Transmembrane helix</keyword>
<sequence>MLINAYMDIKRKHIKIIAKNVNSSYLDYYFKRWYVTDICNNLKLPDKIRYTLNNNLFYFNTFNTLNELKKEEIKNKNYQTYPKINNKQYVINNENSYYYNIDNCLKYDQYQINKEETEKKIPNSNCDYMNENNHIHYIKNEQNIPINYNKINNYRNNINSYRNNINSYTNNINSYTNNINSYTNNINSYTNNINSYTNNINSYTNNINSYTNNINSYASCIFNNIVNNNSNKKYLFQIQIKNNICTLHNIKYGRYDKRNVYPSSNVQNVYNNNKKIQEKKNIPHIETNINLDDVARDIKYAAQYSKKKGFLSSIFVRKLSLFMNNLFEKHLLLMNCIIAGTLYFIADLTCQMMEVHKKNNDVEYDFLRTLRMALIGLTLEGPIMTWWYGKILANFIKSKPDTFLYKSFIPTLFDNFIFGPIHLTIFFFYNGILKNQRKSEIIDKIVNTGMKVFFISLMTWTPLTLINFVFVPRIYQATVVFFADFFWVIFLSWCANKK</sequence>
<feature type="coiled-coil region" evidence="6">
    <location>
        <begin position="151"/>
        <end position="213"/>
    </location>
</feature>
<evidence type="ECO:0000313" key="9">
    <source>
        <dbReference type="Proteomes" id="UP000831156"/>
    </source>
</evidence>
<comment type="similarity">
    <text evidence="2">Belongs to the peroxisomal membrane protein PXMP2/4 family.</text>
</comment>
<dbReference type="PANTHER" id="PTHR11266:SF80">
    <property type="entry name" value="PEROXISOMAL MEMBRANE PROTEIN 2"/>
    <property type="match status" value="1"/>
</dbReference>
<protein>
    <recommendedName>
        <fullName evidence="10">Protein Mpv17</fullName>
    </recommendedName>
</protein>
<keyword evidence="5 7" id="KW-0472">Membrane</keyword>
<evidence type="ECO:0000256" key="7">
    <source>
        <dbReference type="SAM" id="Phobius"/>
    </source>
</evidence>
<keyword evidence="6" id="KW-0175">Coiled coil</keyword>
<dbReference type="Pfam" id="PF04117">
    <property type="entry name" value="Mpv17_PMP22"/>
    <property type="match status" value="1"/>
</dbReference>
<dbReference type="InterPro" id="IPR007248">
    <property type="entry name" value="Mpv17_PMP22"/>
</dbReference>
<evidence type="ECO:0000256" key="1">
    <source>
        <dbReference type="ARBA" id="ARBA00004141"/>
    </source>
</evidence>
<gene>
    <name evidence="8" type="ORF">PGABG01_0501100</name>
</gene>
<evidence type="ECO:0000256" key="5">
    <source>
        <dbReference type="ARBA" id="ARBA00023136"/>
    </source>
</evidence>
<accession>A0ABY1ULL3</accession>
<dbReference type="SUPFAM" id="SSF58104">
    <property type="entry name" value="Methyl-accepting chemotaxis protein (MCP) signaling domain"/>
    <property type="match status" value="1"/>
</dbReference>
<evidence type="ECO:0008006" key="10">
    <source>
        <dbReference type="Google" id="ProtNLM"/>
    </source>
</evidence>
<evidence type="ECO:0000256" key="6">
    <source>
        <dbReference type="SAM" id="Coils"/>
    </source>
</evidence>
<dbReference type="Proteomes" id="UP000831156">
    <property type="component" value="Chromosome 5"/>
</dbReference>
<comment type="subcellular location">
    <subcellularLocation>
        <location evidence="1">Membrane</location>
        <topology evidence="1">Multi-pass membrane protein</topology>
    </subcellularLocation>
</comment>
<proteinExistence type="inferred from homology"/>
<organism evidence="8 9">
    <name type="scientific">Plasmodium gaboni</name>
    <dbReference type="NCBI Taxonomy" id="647221"/>
    <lineage>
        <taxon>Eukaryota</taxon>
        <taxon>Sar</taxon>
        <taxon>Alveolata</taxon>
        <taxon>Apicomplexa</taxon>
        <taxon>Aconoidasida</taxon>
        <taxon>Haemosporida</taxon>
        <taxon>Plasmodiidae</taxon>
        <taxon>Plasmodium</taxon>
        <taxon>Plasmodium (Laverania)</taxon>
    </lineage>
</organism>
<evidence type="ECO:0000256" key="3">
    <source>
        <dbReference type="ARBA" id="ARBA00022692"/>
    </source>
</evidence>
<dbReference type="EMBL" id="LT969428">
    <property type="protein sequence ID" value="SOV11669.1"/>
    <property type="molecule type" value="Genomic_DNA"/>
</dbReference>
<dbReference type="PANTHER" id="PTHR11266">
    <property type="entry name" value="PEROXISOMAL MEMBRANE PROTEIN 2, PXMP2 MPV17"/>
    <property type="match status" value="1"/>
</dbReference>
<feature type="transmembrane region" description="Helical" evidence="7">
    <location>
        <begin position="408"/>
        <end position="432"/>
    </location>
</feature>
<feature type="transmembrane region" description="Helical" evidence="7">
    <location>
        <begin position="452"/>
        <end position="471"/>
    </location>
</feature>
<name>A0ABY1ULL3_9APIC</name>
<evidence type="ECO:0000313" key="8">
    <source>
        <dbReference type="EMBL" id="SOV11669.1"/>
    </source>
</evidence>
<feature type="transmembrane region" description="Helical" evidence="7">
    <location>
        <begin position="331"/>
        <end position="350"/>
    </location>
</feature>
<feature type="transmembrane region" description="Helical" evidence="7">
    <location>
        <begin position="370"/>
        <end position="388"/>
    </location>
</feature>
<feature type="transmembrane region" description="Helical" evidence="7">
    <location>
        <begin position="477"/>
        <end position="495"/>
    </location>
</feature>
<reference evidence="8" key="1">
    <citation type="submission" date="2016-09" db="EMBL/GenBank/DDBJ databases">
        <authorList>
            <consortium name="Pathogen Informatics"/>
            <person name="Sun Q."/>
            <person name="Inoue M."/>
        </authorList>
    </citation>
    <scope>NUCLEOTIDE SEQUENCE</scope>
</reference>
<keyword evidence="9" id="KW-1185">Reference proteome</keyword>
<dbReference type="Gene3D" id="1.20.5.340">
    <property type="match status" value="1"/>
</dbReference>
<keyword evidence="3 7" id="KW-0812">Transmembrane</keyword>
<evidence type="ECO:0000256" key="2">
    <source>
        <dbReference type="ARBA" id="ARBA00006824"/>
    </source>
</evidence>
<evidence type="ECO:0000256" key="4">
    <source>
        <dbReference type="ARBA" id="ARBA00022989"/>
    </source>
</evidence>